<comment type="similarity">
    <text evidence="1">Belongs to the LOR family.</text>
</comment>
<dbReference type="PANTHER" id="PTHR31087">
    <property type="match status" value="1"/>
</dbReference>
<accession>A0A9Q9AQK5</accession>
<feature type="compositionally biased region" description="Low complexity" evidence="2">
    <location>
        <begin position="40"/>
        <end position="65"/>
    </location>
</feature>
<dbReference type="InterPro" id="IPR007612">
    <property type="entry name" value="LOR"/>
</dbReference>
<sequence>MSAPPAPNYVDGTPVLQGTQGSVGTQPGHVAGTPGTAPISAVHGHGAGPAATTSTTTASSAPGHAVGTSAAAGSVPHSAGTGAQPSLQSSAQPSTTAQSLQASGLPVLQGFEPAIGPQPMNNSLYSAQQITLVLTEKVWAIGDTFTVQTADGTHIMQVKGKVVSLHGKKKFSDMAGNEIFTLAEKKFKLNKTFHAEAPTGHNFDIEGNFSIGSSKSTVKFVNASNQQPLELRVKGDWLDRSAMITLGEKGSERIVAQMSRSFANAREIFGNKQTYFITVAPNVDLSLIAAICVGIDERENSK</sequence>
<gene>
    <name evidence="3" type="ORF">Slin15195_G072210</name>
</gene>
<evidence type="ECO:0000256" key="1">
    <source>
        <dbReference type="ARBA" id="ARBA00005437"/>
    </source>
</evidence>
<evidence type="ECO:0000313" key="4">
    <source>
        <dbReference type="Proteomes" id="UP001056384"/>
    </source>
</evidence>
<reference evidence="3" key="1">
    <citation type="submission" date="2022-06" db="EMBL/GenBank/DDBJ databases">
        <title>Complete genome sequences of two strains of the flax pathogen Septoria linicola.</title>
        <authorList>
            <person name="Lapalu N."/>
            <person name="Simon A."/>
            <person name="Demenou B."/>
            <person name="Paumier D."/>
            <person name="Guillot M.-P."/>
            <person name="Gout L."/>
            <person name="Valade R."/>
        </authorList>
    </citation>
    <scope>NUCLEOTIDE SEQUENCE</scope>
    <source>
        <strain evidence="3">SE15195</strain>
    </source>
</reference>
<organism evidence="3 4">
    <name type="scientific">Septoria linicola</name>
    <dbReference type="NCBI Taxonomy" id="215465"/>
    <lineage>
        <taxon>Eukaryota</taxon>
        <taxon>Fungi</taxon>
        <taxon>Dikarya</taxon>
        <taxon>Ascomycota</taxon>
        <taxon>Pezizomycotina</taxon>
        <taxon>Dothideomycetes</taxon>
        <taxon>Dothideomycetidae</taxon>
        <taxon>Mycosphaerellales</taxon>
        <taxon>Mycosphaerellaceae</taxon>
        <taxon>Septoria</taxon>
    </lineage>
</organism>
<protein>
    <submittedName>
        <fullName evidence="3">Tubby-like protein</fullName>
    </submittedName>
</protein>
<name>A0A9Q9AQK5_9PEZI</name>
<proteinExistence type="inferred from homology"/>
<dbReference type="Proteomes" id="UP001056384">
    <property type="component" value="Chromosome 5"/>
</dbReference>
<dbReference type="EMBL" id="CP099422">
    <property type="protein sequence ID" value="USW53902.1"/>
    <property type="molecule type" value="Genomic_DNA"/>
</dbReference>
<dbReference type="AlphaFoldDB" id="A0A9Q9AQK5"/>
<dbReference type="Gene3D" id="2.40.160.200">
    <property type="entry name" value="LURP1-related"/>
    <property type="match status" value="1"/>
</dbReference>
<dbReference type="SUPFAM" id="SSF54518">
    <property type="entry name" value="Tubby C-terminal domain-like"/>
    <property type="match status" value="1"/>
</dbReference>
<evidence type="ECO:0000256" key="2">
    <source>
        <dbReference type="SAM" id="MobiDB-lite"/>
    </source>
</evidence>
<dbReference type="InterPro" id="IPR038595">
    <property type="entry name" value="LOR_sf"/>
</dbReference>
<feature type="region of interest" description="Disordered" evidence="2">
    <location>
        <begin position="1"/>
        <end position="101"/>
    </location>
</feature>
<feature type="compositionally biased region" description="Polar residues" evidence="2">
    <location>
        <begin position="16"/>
        <end position="25"/>
    </location>
</feature>
<keyword evidence="4" id="KW-1185">Reference proteome</keyword>
<dbReference type="Pfam" id="PF04525">
    <property type="entry name" value="LOR"/>
    <property type="match status" value="1"/>
</dbReference>
<dbReference type="InterPro" id="IPR025659">
    <property type="entry name" value="Tubby-like_C"/>
</dbReference>
<evidence type="ECO:0000313" key="3">
    <source>
        <dbReference type="EMBL" id="USW53902.1"/>
    </source>
</evidence>
<feature type="compositionally biased region" description="Low complexity" evidence="2">
    <location>
        <begin position="83"/>
        <end position="101"/>
    </location>
</feature>
<dbReference type="OrthoDB" id="97518at2759"/>
<dbReference type="PANTHER" id="PTHR31087:SF161">
    <property type="entry name" value="TUBBY C 2 FAMILY PROTEIN"/>
    <property type="match status" value="1"/>
</dbReference>